<sequence length="69" mass="7612">MSSRCFAKLLQTVEFLTTVRHNHPTRVKCGGASNPRKCVVGIYTVGATPVLSCHHQRPAFPLKPPKNLN</sequence>
<reference evidence="1" key="3">
    <citation type="submission" date="2015-04" db="UniProtKB">
        <authorList>
            <consortium name="EnsemblPlants"/>
        </authorList>
    </citation>
    <scope>IDENTIFICATION</scope>
</reference>
<accession>A0A0D9WZ54</accession>
<evidence type="ECO:0000313" key="2">
    <source>
        <dbReference type="Proteomes" id="UP000032180"/>
    </source>
</evidence>
<protein>
    <submittedName>
        <fullName evidence="1">Uncharacterized protein</fullName>
    </submittedName>
</protein>
<dbReference type="AlphaFoldDB" id="A0A0D9WZ54"/>
<dbReference type="Proteomes" id="UP000032180">
    <property type="component" value="Chromosome 7"/>
</dbReference>
<dbReference type="EnsemblPlants" id="LPERR07G12850.1">
    <property type="protein sequence ID" value="LPERR07G12850.1"/>
    <property type="gene ID" value="LPERR07G12850"/>
</dbReference>
<dbReference type="Gramene" id="LPERR07G12850.1">
    <property type="protein sequence ID" value="LPERR07G12850.1"/>
    <property type="gene ID" value="LPERR07G12850"/>
</dbReference>
<evidence type="ECO:0000313" key="1">
    <source>
        <dbReference type="EnsemblPlants" id="LPERR07G12850.1"/>
    </source>
</evidence>
<keyword evidence="2" id="KW-1185">Reference proteome</keyword>
<organism evidence="1 2">
    <name type="scientific">Leersia perrieri</name>
    <dbReference type="NCBI Taxonomy" id="77586"/>
    <lineage>
        <taxon>Eukaryota</taxon>
        <taxon>Viridiplantae</taxon>
        <taxon>Streptophyta</taxon>
        <taxon>Embryophyta</taxon>
        <taxon>Tracheophyta</taxon>
        <taxon>Spermatophyta</taxon>
        <taxon>Magnoliopsida</taxon>
        <taxon>Liliopsida</taxon>
        <taxon>Poales</taxon>
        <taxon>Poaceae</taxon>
        <taxon>BOP clade</taxon>
        <taxon>Oryzoideae</taxon>
        <taxon>Oryzeae</taxon>
        <taxon>Oryzinae</taxon>
        <taxon>Leersia</taxon>
    </lineage>
</organism>
<reference evidence="1 2" key="1">
    <citation type="submission" date="2012-08" db="EMBL/GenBank/DDBJ databases">
        <title>Oryza genome evolution.</title>
        <authorList>
            <person name="Wing R.A."/>
        </authorList>
    </citation>
    <scope>NUCLEOTIDE SEQUENCE</scope>
</reference>
<dbReference type="HOGENOM" id="CLU_2779516_0_0_1"/>
<name>A0A0D9WZ54_9ORYZ</name>
<proteinExistence type="predicted"/>
<reference evidence="2" key="2">
    <citation type="submission" date="2013-12" db="EMBL/GenBank/DDBJ databases">
        <authorList>
            <person name="Yu Y."/>
            <person name="Lee S."/>
            <person name="de Baynast K."/>
            <person name="Wissotski M."/>
            <person name="Liu L."/>
            <person name="Talag J."/>
            <person name="Goicoechea J."/>
            <person name="Angelova A."/>
            <person name="Jetty R."/>
            <person name="Kudrna D."/>
            <person name="Golser W."/>
            <person name="Rivera L."/>
            <person name="Zhang J."/>
            <person name="Wing R."/>
        </authorList>
    </citation>
    <scope>NUCLEOTIDE SEQUENCE</scope>
</reference>